<accession>A0ABX9NUI2</accession>
<evidence type="ECO:0000256" key="1">
    <source>
        <dbReference type="SAM" id="MobiDB-lite"/>
    </source>
</evidence>
<reference evidence="4 5" key="1">
    <citation type="submission" date="2018-09" db="EMBL/GenBank/DDBJ databases">
        <authorList>
            <person name="Le Fleche-Mateos A."/>
        </authorList>
    </citation>
    <scope>NUCLEOTIDE SEQUENCE [LARGE SCALE GENOMIC DNA]</scope>
    <source>
        <strain evidence="4 5">DSM 30078</strain>
    </source>
</reference>
<feature type="region of interest" description="Disordered" evidence="1">
    <location>
        <begin position="226"/>
        <end position="263"/>
    </location>
</feature>
<name>A0ABX9NUI2_9GAMM</name>
<evidence type="ECO:0000259" key="3">
    <source>
        <dbReference type="Pfam" id="PF20455"/>
    </source>
</evidence>
<keyword evidence="5" id="KW-1185">Reference proteome</keyword>
<evidence type="ECO:0000256" key="2">
    <source>
        <dbReference type="SAM" id="Phobius"/>
    </source>
</evidence>
<feature type="compositionally biased region" description="Polar residues" evidence="1">
    <location>
        <begin position="251"/>
        <end position="263"/>
    </location>
</feature>
<gene>
    <name evidence="4" type="ORF">D5396_20890</name>
</gene>
<keyword evidence="2" id="KW-0812">Transmembrane</keyword>
<sequence length="263" mass="30762">MPLFSFEEPEPKLNPPISCWREDMPENHEPQLVPPQLHWLTTLNDTFLEIPRYSTEVAWGGMFVCGVFISIFAIGWGWFGFVMQDGLDGYWMIAMGLMGLMVFSGLALFCLKMYFVQPRDQPLRLNRKRQKIYIYEYKHTFFPWLKWPVTIRSYNWADVHGEICYPGARLDMGYQLFGSVCEPGTNNVIARFIIAKDSRERSSREQLCQIWSYLCVYMQHDQVVADPDSPGRPDDWRPRKADQWPAEMELESTTAPEHAVTQK</sequence>
<dbReference type="Pfam" id="PF20455">
    <property type="entry name" value="DUF6708"/>
    <property type="match status" value="1"/>
</dbReference>
<feature type="compositionally biased region" description="Basic and acidic residues" evidence="1">
    <location>
        <begin position="229"/>
        <end position="242"/>
    </location>
</feature>
<dbReference type="InterPro" id="IPR046554">
    <property type="entry name" value="DUF6708"/>
</dbReference>
<evidence type="ECO:0000313" key="5">
    <source>
        <dbReference type="Proteomes" id="UP000284119"/>
    </source>
</evidence>
<proteinExistence type="predicted"/>
<dbReference type="EMBL" id="RAHG01000015">
    <property type="protein sequence ID" value="RJT09557.1"/>
    <property type="molecule type" value="Genomic_DNA"/>
</dbReference>
<feature type="domain" description="DUF6708" evidence="3">
    <location>
        <begin position="102"/>
        <end position="222"/>
    </location>
</feature>
<feature type="transmembrane region" description="Helical" evidence="2">
    <location>
        <begin position="91"/>
        <end position="115"/>
    </location>
</feature>
<dbReference type="RefSeq" id="WP_112164040.1">
    <property type="nucleotide sequence ID" value="NZ_JYDE01000001.1"/>
</dbReference>
<keyword evidence="2" id="KW-0472">Membrane</keyword>
<protein>
    <recommendedName>
        <fullName evidence="3">DUF6708 domain-containing protein</fullName>
    </recommendedName>
</protein>
<comment type="caution">
    <text evidence="4">The sequence shown here is derived from an EMBL/GenBank/DDBJ whole genome shotgun (WGS) entry which is preliminary data.</text>
</comment>
<dbReference type="Proteomes" id="UP000284119">
    <property type="component" value="Unassembled WGS sequence"/>
</dbReference>
<evidence type="ECO:0000313" key="4">
    <source>
        <dbReference type="EMBL" id="RJT09557.1"/>
    </source>
</evidence>
<keyword evidence="2" id="KW-1133">Transmembrane helix</keyword>
<feature type="transmembrane region" description="Helical" evidence="2">
    <location>
        <begin position="57"/>
        <end position="79"/>
    </location>
</feature>
<organism evidence="4 5">
    <name type="scientific">Rahnella inusitata</name>
    <dbReference type="NCBI Taxonomy" id="58169"/>
    <lineage>
        <taxon>Bacteria</taxon>
        <taxon>Pseudomonadati</taxon>
        <taxon>Pseudomonadota</taxon>
        <taxon>Gammaproteobacteria</taxon>
        <taxon>Enterobacterales</taxon>
        <taxon>Yersiniaceae</taxon>
        <taxon>Rahnella</taxon>
    </lineage>
</organism>